<dbReference type="GO" id="GO:0006935">
    <property type="term" value="P:chemotaxis"/>
    <property type="evidence" value="ECO:0007669"/>
    <property type="project" value="InterPro"/>
</dbReference>
<sequence length="919" mass="101435">MVNSTAPSLAPEPARVDSLMSHMPQVRAYSTNLDALSERWNLLTLLGQMSNIGMDMTETREGFQNLTKELLHHLGTENLKKTVAEMQAKAQVAVDIVIRNLFERTADIGFLATDDDFRDFIAALGTTEDSGAGDDDGREARVDGFGPSAGTYQMEAIKSRFREYVAKYSVYDNIVLLSPTGQVLAQLDDENPVSQSRDPLIREAIETSRDYVEVYRASDLDPRRERSLIYAYRITENNSPKSRVLGVLCLMFRFEDEMAGVFQHLIAADGGEVLMLLDRDGRVIASSDEHHIQVGARMRPEPGLAYRVARFAGREYLATTCATKGYQGYAGPGWLGHVMVPLSYAFEKNPEESADQIAGHILDAVMRRSTLFSDALRNIPRQADKIQKELDVTVWNGNVRIANTKSGENSFSKTLLGEISKTGARTKEVFEESIGNLNQTVVSSILADVQFRASLAIDIMDRNLYERANDCRWWALTSYFRKTLAGDRITDEPRGTLEAILAYINNLYTVYTNLFLYDRLGTIVAVSNPDFSQAIGSKLGESWVMETLAIRDSQIYSVSPFARTWLYGDRHTYIYGASVTALDNPQQVVGGIGIVFDSEPQFAAMLRDALPKSERGEILDGCFAVFADSNRQVIASTRGQMLPGTSLELDPEFFALQPGAGVSNIVEYQGAYFVVGARASRGYREYKGPEDHYRNDVIALVFMQIGSVAAVGGERPSGRHDGHQTQPERQRYPQPSGNEVTTDISTFLIGGRLFGVESCNVICSINDQQITPLVCSNPGFIGVFSYVGQTVGVISLYELLGLNDRPYNPDSDGILLVKVKPRAGVQEDEGILGIVIDRIMDSPEIPNRSIACYGSELAGKSVLTKAVVRPDLGNERSAMLSILDVEGLEEHVLKARATGSDHGHADRVPVLERDVKKGH</sequence>
<evidence type="ECO:0000313" key="3">
    <source>
        <dbReference type="EMBL" id="MTW20146.1"/>
    </source>
</evidence>
<dbReference type="OrthoDB" id="9814866at2"/>
<evidence type="ECO:0000256" key="1">
    <source>
        <dbReference type="SAM" id="MobiDB-lite"/>
    </source>
</evidence>
<feature type="domain" description="CheW-like" evidence="2">
    <location>
        <begin position="741"/>
        <end position="894"/>
    </location>
</feature>
<keyword evidence="4" id="KW-1185">Reference proteome</keyword>
<name>A0A6N8EC24_9GAMM</name>
<dbReference type="Gene3D" id="2.30.30.40">
    <property type="entry name" value="SH3 Domains"/>
    <property type="match status" value="1"/>
</dbReference>
<dbReference type="SUPFAM" id="SSF50341">
    <property type="entry name" value="CheW-like"/>
    <property type="match status" value="1"/>
</dbReference>
<feature type="region of interest" description="Disordered" evidence="1">
    <location>
        <begin position="713"/>
        <end position="737"/>
    </location>
</feature>
<evidence type="ECO:0000259" key="2">
    <source>
        <dbReference type="PROSITE" id="PS50851"/>
    </source>
</evidence>
<comment type="caution">
    <text evidence="3">The sequence shown here is derived from an EMBL/GenBank/DDBJ whole genome shotgun (WGS) entry which is preliminary data.</text>
</comment>
<accession>A0A6N8EC24</accession>
<dbReference type="PROSITE" id="PS50851">
    <property type="entry name" value="CHEW"/>
    <property type="match status" value="1"/>
</dbReference>
<evidence type="ECO:0000313" key="4">
    <source>
        <dbReference type="Proteomes" id="UP000434044"/>
    </source>
</evidence>
<dbReference type="EMBL" id="WNKT01000004">
    <property type="protein sequence ID" value="MTW20146.1"/>
    <property type="molecule type" value="Genomic_DNA"/>
</dbReference>
<dbReference type="InterPro" id="IPR036061">
    <property type="entry name" value="CheW-like_dom_sf"/>
</dbReference>
<dbReference type="Proteomes" id="UP000434044">
    <property type="component" value="Unassembled WGS sequence"/>
</dbReference>
<gene>
    <name evidence="3" type="ORF">GJ668_03435</name>
</gene>
<protein>
    <submittedName>
        <fullName evidence="3">Chemotaxis protein CheW</fullName>
    </submittedName>
</protein>
<feature type="region of interest" description="Disordered" evidence="1">
    <location>
        <begin position="897"/>
        <end position="919"/>
    </location>
</feature>
<dbReference type="InterPro" id="IPR002545">
    <property type="entry name" value="CheW-lke_dom"/>
</dbReference>
<reference evidence="3 4" key="1">
    <citation type="submission" date="2019-11" db="EMBL/GenBank/DDBJ databases">
        <title>Whole-genome sequence of the anaerobic purple sulfur bacterium Allochromatium palmeri DSM 15591.</title>
        <authorList>
            <person name="Kyndt J.A."/>
            <person name="Meyer T.E."/>
        </authorList>
    </citation>
    <scope>NUCLEOTIDE SEQUENCE [LARGE SCALE GENOMIC DNA]</scope>
    <source>
        <strain evidence="3 4">DSM 15591</strain>
    </source>
</reference>
<dbReference type="GO" id="GO:0007165">
    <property type="term" value="P:signal transduction"/>
    <property type="evidence" value="ECO:0007669"/>
    <property type="project" value="InterPro"/>
</dbReference>
<dbReference type="Pfam" id="PF01584">
    <property type="entry name" value="CheW"/>
    <property type="match status" value="1"/>
</dbReference>
<proteinExistence type="predicted"/>
<dbReference type="AlphaFoldDB" id="A0A6N8EC24"/>
<dbReference type="SMART" id="SM00260">
    <property type="entry name" value="CheW"/>
    <property type="match status" value="1"/>
</dbReference>
<organism evidence="3 4">
    <name type="scientific">Allochromatium palmeri</name>
    <dbReference type="NCBI Taxonomy" id="231048"/>
    <lineage>
        <taxon>Bacteria</taxon>
        <taxon>Pseudomonadati</taxon>
        <taxon>Pseudomonadota</taxon>
        <taxon>Gammaproteobacteria</taxon>
        <taxon>Chromatiales</taxon>
        <taxon>Chromatiaceae</taxon>
        <taxon>Allochromatium</taxon>
    </lineage>
</organism>
<feature type="compositionally biased region" description="Basic and acidic residues" evidence="1">
    <location>
        <begin position="716"/>
        <end position="731"/>
    </location>
</feature>
<dbReference type="Gene3D" id="2.40.50.180">
    <property type="entry name" value="CheA-289, Domain 4"/>
    <property type="match status" value="1"/>
</dbReference>